<dbReference type="AlphaFoldDB" id="A0A839ND38"/>
<evidence type="ECO:0000313" key="3">
    <source>
        <dbReference type="EMBL" id="MBB2893546.1"/>
    </source>
</evidence>
<comment type="caution">
    <text evidence="3">The sequence shown here is derived from an EMBL/GenBank/DDBJ whole genome shotgun (WGS) entry which is preliminary data.</text>
</comment>
<feature type="domain" description="WxL Interacting Protein peptidoglycan binding" evidence="2">
    <location>
        <begin position="61"/>
        <end position="173"/>
    </location>
</feature>
<reference evidence="3 4" key="1">
    <citation type="submission" date="2020-08" db="EMBL/GenBank/DDBJ databases">
        <title>Sequencing the genomes of 1000 actinobacteria strains.</title>
        <authorList>
            <person name="Klenk H.-P."/>
        </authorList>
    </citation>
    <scope>NUCLEOTIDE SEQUENCE [LARGE SCALE GENOMIC DNA]</scope>
    <source>
        <strain evidence="3 4">DSM 105369</strain>
    </source>
</reference>
<proteinExistence type="predicted"/>
<organism evidence="3 4">
    <name type="scientific">Flexivirga oryzae</name>
    <dbReference type="NCBI Taxonomy" id="1794944"/>
    <lineage>
        <taxon>Bacteria</taxon>
        <taxon>Bacillati</taxon>
        <taxon>Actinomycetota</taxon>
        <taxon>Actinomycetes</taxon>
        <taxon>Micrococcales</taxon>
        <taxon>Dermacoccaceae</taxon>
        <taxon>Flexivirga</taxon>
    </lineage>
</organism>
<name>A0A839ND38_9MICO</name>
<dbReference type="Pfam" id="PF06030">
    <property type="entry name" value="WxLIP_PGBD"/>
    <property type="match status" value="1"/>
</dbReference>
<protein>
    <recommendedName>
        <fullName evidence="2">WxL Interacting Protein peptidoglycan binding domain-containing protein</fullName>
    </recommendedName>
</protein>
<evidence type="ECO:0000256" key="1">
    <source>
        <dbReference type="SAM" id="Phobius"/>
    </source>
</evidence>
<keyword evidence="1" id="KW-0812">Transmembrane</keyword>
<accession>A0A839ND38</accession>
<dbReference type="Proteomes" id="UP000559182">
    <property type="component" value="Unassembled WGS sequence"/>
</dbReference>
<feature type="transmembrane region" description="Helical" evidence="1">
    <location>
        <begin position="337"/>
        <end position="361"/>
    </location>
</feature>
<dbReference type="EMBL" id="JACHVQ010000003">
    <property type="protein sequence ID" value="MBB2893546.1"/>
    <property type="molecule type" value="Genomic_DNA"/>
</dbReference>
<evidence type="ECO:0000313" key="4">
    <source>
        <dbReference type="Proteomes" id="UP000559182"/>
    </source>
</evidence>
<dbReference type="RefSeq" id="WP_221185660.1">
    <property type="nucleotide sequence ID" value="NZ_JACHVQ010000003.1"/>
</dbReference>
<gene>
    <name evidence="3" type="ORF">FHU39_003577</name>
</gene>
<evidence type="ECO:0000259" key="2">
    <source>
        <dbReference type="Pfam" id="PF06030"/>
    </source>
</evidence>
<keyword evidence="4" id="KW-1185">Reference proteome</keyword>
<keyword evidence="1" id="KW-1133">Transmembrane helix</keyword>
<sequence>MTTYPRSAPAMLPCSRRAGRLAARRMLTCVAVALFALALIGIGGARPAAAAGDDGNSFGPFSVTPVPGQDQKARPYFSLDVAPGHTARDTVVIANGAKHAEKLRVMPSTGTTATNSGSAFTTKTSRCAGVGCWVTGLPTTLTVPAGTRTAVGFTVHVPARTPRGQYLAGITVQPVTPSHRKVVGKNGKASVGVVVIHQATVGVAVTVGALNTLTTRLHIDSAHAGMLQDLPRITVNVRNTGQTFSKARGRATCETGHTRHSYPVRSDTILPGDGAALPINATGLKPGITMSCVIRLAYAGGATTWQGTLTVPGGQHTTTVRVGNGAYAHLPDRGIPAWAIALIVIGALILVLLIGIIAWLLRQHRDDTSTTAQ</sequence>
<dbReference type="InterPro" id="IPR010317">
    <property type="entry name" value="WxLIP_PGBD"/>
</dbReference>
<keyword evidence="1" id="KW-0472">Membrane</keyword>